<feature type="domain" description="F-box" evidence="2">
    <location>
        <begin position="37"/>
        <end position="77"/>
    </location>
</feature>
<evidence type="ECO:0000313" key="3">
    <source>
        <dbReference type="EMBL" id="KAF9474553.1"/>
    </source>
</evidence>
<reference evidence="3" key="1">
    <citation type="submission" date="2020-11" db="EMBL/GenBank/DDBJ databases">
        <authorList>
            <consortium name="DOE Joint Genome Institute"/>
            <person name="Ahrendt S."/>
            <person name="Riley R."/>
            <person name="Andreopoulos W."/>
            <person name="Labutti K."/>
            <person name="Pangilinan J."/>
            <person name="Ruiz-Duenas F.J."/>
            <person name="Barrasa J.M."/>
            <person name="Sanchez-Garcia M."/>
            <person name="Camarero S."/>
            <person name="Miyauchi S."/>
            <person name="Serrano A."/>
            <person name="Linde D."/>
            <person name="Babiker R."/>
            <person name="Drula E."/>
            <person name="Ayuso-Fernandez I."/>
            <person name="Pacheco R."/>
            <person name="Padilla G."/>
            <person name="Ferreira P."/>
            <person name="Barriuso J."/>
            <person name="Kellner H."/>
            <person name="Castanera R."/>
            <person name="Alfaro M."/>
            <person name="Ramirez L."/>
            <person name="Pisabarro A.G."/>
            <person name="Kuo A."/>
            <person name="Tritt A."/>
            <person name="Lipzen A."/>
            <person name="He G."/>
            <person name="Yan M."/>
            <person name="Ng V."/>
            <person name="Cullen D."/>
            <person name="Martin F."/>
            <person name="Rosso M.-N."/>
            <person name="Henrissat B."/>
            <person name="Hibbett D."/>
            <person name="Martinez A.T."/>
            <person name="Grigoriev I.V."/>
        </authorList>
    </citation>
    <scope>NUCLEOTIDE SEQUENCE</scope>
    <source>
        <strain evidence="3">CIRM-BRFM 674</strain>
    </source>
</reference>
<evidence type="ECO:0000259" key="2">
    <source>
        <dbReference type="SMART" id="SM00256"/>
    </source>
</evidence>
<comment type="caution">
    <text evidence="3">The sequence shown here is derived from an EMBL/GenBank/DDBJ whole genome shotgun (WGS) entry which is preliminary data.</text>
</comment>
<proteinExistence type="predicted"/>
<dbReference type="Gene3D" id="2.130.10.10">
    <property type="entry name" value="YVTN repeat-like/Quinoprotein amine dehydrogenase"/>
    <property type="match status" value="1"/>
</dbReference>
<dbReference type="InterPro" id="IPR036322">
    <property type="entry name" value="WD40_repeat_dom_sf"/>
</dbReference>
<dbReference type="SUPFAM" id="SSF81383">
    <property type="entry name" value="F-box domain"/>
    <property type="match status" value="1"/>
</dbReference>
<dbReference type="SUPFAM" id="SSF50978">
    <property type="entry name" value="WD40 repeat-like"/>
    <property type="match status" value="1"/>
</dbReference>
<evidence type="ECO:0000313" key="4">
    <source>
        <dbReference type="Proteomes" id="UP000807469"/>
    </source>
</evidence>
<dbReference type="Proteomes" id="UP000807469">
    <property type="component" value="Unassembled WGS sequence"/>
</dbReference>
<protein>
    <recommendedName>
        <fullName evidence="2">F-box domain-containing protein</fullName>
    </recommendedName>
</protein>
<keyword evidence="4" id="KW-1185">Reference proteome</keyword>
<feature type="region of interest" description="Disordered" evidence="1">
    <location>
        <begin position="1"/>
        <end position="20"/>
    </location>
</feature>
<dbReference type="EMBL" id="MU155373">
    <property type="protein sequence ID" value="KAF9474553.1"/>
    <property type="molecule type" value="Genomic_DNA"/>
</dbReference>
<evidence type="ECO:0000256" key="1">
    <source>
        <dbReference type="SAM" id="MobiDB-lite"/>
    </source>
</evidence>
<name>A0A9P5YSZ6_9AGAR</name>
<feature type="region of interest" description="Disordered" evidence="1">
    <location>
        <begin position="437"/>
        <end position="465"/>
    </location>
</feature>
<sequence length="577" mass="63172">MSKRALTPAPLPSAKRLHTSGHPVYRPNQLLNFENSLYDELILCIFSHLSWIDLCVTQATSKNWARLAADNELWRIQYLNHYGRTRLRGAKGFIGRLDGREVRPLPGRAKADQYKDWKWMFRISSNWRKGRCVVESSLDPSTPHSNLTERATPPFPSEAERTLIILAGSLIISATSRTTNLPAITITNDQNQHHTVQIPYQDDTDFTGISALALDQSPPTSGHLSLACFLRNGGISVLEFNHSSPSNAIQKYTYLPSRGSTRLQNVIHAVYYHPLLATLSNTFSLSIYDLSSSTIRHTQTLSSFTSYPPASLILSCLSPMNFKLVIAYSVPVYPRHWSIGATELILSGSSEPHVGTSSNAAGFSSASFREDYKYPLSSMISVISSRTIRAFDVPSGWVDESSLRAMREQWGRKLSSVADAQTDGKWVIIAPGESQSYEHDNAHSSISPSSGSESSSPSPVSASLHSPTNLQLYRLILPSQSTSISASPPKLNFVRTLHGQTGPVSSLALADGRCVSLGLNGSIWVWDLEGGTGAEVAPADQSLGNQTSQAMVGTVSFDERRIVTAHAGSVVVRRFDI</sequence>
<dbReference type="Pfam" id="PF12937">
    <property type="entry name" value="F-box-like"/>
    <property type="match status" value="1"/>
</dbReference>
<organism evidence="3 4">
    <name type="scientific">Pholiota conissans</name>
    <dbReference type="NCBI Taxonomy" id="109636"/>
    <lineage>
        <taxon>Eukaryota</taxon>
        <taxon>Fungi</taxon>
        <taxon>Dikarya</taxon>
        <taxon>Basidiomycota</taxon>
        <taxon>Agaricomycotina</taxon>
        <taxon>Agaricomycetes</taxon>
        <taxon>Agaricomycetidae</taxon>
        <taxon>Agaricales</taxon>
        <taxon>Agaricineae</taxon>
        <taxon>Strophariaceae</taxon>
        <taxon>Pholiota</taxon>
    </lineage>
</organism>
<dbReference type="InterPro" id="IPR036047">
    <property type="entry name" value="F-box-like_dom_sf"/>
</dbReference>
<dbReference type="AlphaFoldDB" id="A0A9P5YSZ6"/>
<accession>A0A9P5YSZ6</accession>
<feature type="compositionally biased region" description="Low complexity" evidence="1">
    <location>
        <begin position="444"/>
        <end position="465"/>
    </location>
</feature>
<dbReference type="InterPro" id="IPR015943">
    <property type="entry name" value="WD40/YVTN_repeat-like_dom_sf"/>
</dbReference>
<gene>
    <name evidence="3" type="ORF">BDN70DRAFT_996985</name>
</gene>
<dbReference type="SMART" id="SM00256">
    <property type="entry name" value="FBOX"/>
    <property type="match status" value="1"/>
</dbReference>
<dbReference type="OrthoDB" id="3219396at2759"/>
<dbReference type="InterPro" id="IPR001810">
    <property type="entry name" value="F-box_dom"/>
</dbReference>
<dbReference type="Pfam" id="PF25499">
    <property type="entry name" value="Beta-prop_pof12"/>
    <property type="match status" value="1"/>
</dbReference>
<dbReference type="Gene3D" id="1.20.1280.50">
    <property type="match status" value="1"/>
</dbReference>